<dbReference type="InterPro" id="IPR036152">
    <property type="entry name" value="Asp/glu_Ase-like_sf"/>
</dbReference>
<dbReference type="InterPro" id="IPR037152">
    <property type="entry name" value="L-asparaginase_N_sf"/>
</dbReference>
<protein>
    <recommendedName>
        <fullName evidence="2">L-asparaginase N-terminal domain-containing protein</fullName>
    </recommendedName>
</protein>
<gene>
    <name evidence="3" type="ORF">g.5227</name>
</gene>
<sequence>DVYDNGEIGNALGTFKEIIRILLLHVGGTFGMVRSEKGLTTAPGQLKDKIQQSEFLNMNWNNEEAPMIFSNVGCINDRAVHYDFEELPVLKDSTEARAKDVLEIVEKIRERYHEYDGFVVIHGTDTMAYVGSAVSCMIQNLQKPIVFTGSMIPISHEKSDAAENLNRALNWLLRNHKSRGVYLSFHKQFSRIEYTYKHNASQIDAFRSIPAPESTSGRESPDGSVIFLSKIAD</sequence>
<dbReference type="PROSITE" id="PS00917">
    <property type="entry name" value="ASN_GLN_ASE_2"/>
    <property type="match status" value="1"/>
</dbReference>
<dbReference type="InterPro" id="IPR027475">
    <property type="entry name" value="Asparaginase/glutaminase_AS2"/>
</dbReference>
<dbReference type="SMART" id="SM00870">
    <property type="entry name" value="Asparaginase"/>
    <property type="match status" value="1"/>
</dbReference>
<proteinExistence type="predicted"/>
<accession>A0A1B6H984</accession>
<evidence type="ECO:0000256" key="1">
    <source>
        <dbReference type="PROSITE-ProRule" id="PRU10100"/>
    </source>
</evidence>
<dbReference type="PANTHER" id="PTHR11707">
    <property type="entry name" value="L-ASPARAGINASE"/>
    <property type="match status" value="1"/>
</dbReference>
<dbReference type="Gene3D" id="3.40.50.1170">
    <property type="entry name" value="L-asparaginase, N-terminal domain"/>
    <property type="match status" value="1"/>
</dbReference>
<name>A0A1B6H984_9HEMI</name>
<feature type="non-terminal residue" evidence="3">
    <location>
        <position position="233"/>
    </location>
</feature>
<evidence type="ECO:0000313" key="3">
    <source>
        <dbReference type="EMBL" id="JAS71220.1"/>
    </source>
</evidence>
<reference evidence="3" key="1">
    <citation type="submission" date="2015-11" db="EMBL/GenBank/DDBJ databases">
        <title>De novo transcriptome assembly of four potential Pierce s Disease insect vectors from Arizona vineyards.</title>
        <authorList>
            <person name="Tassone E.E."/>
        </authorList>
    </citation>
    <scope>NUCLEOTIDE SEQUENCE</scope>
</reference>
<feature type="non-terminal residue" evidence="3">
    <location>
        <position position="1"/>
    </location>
</feature>
<dbReference type="Pfam" id="PF00710">
    <property type="entry name" value="Asparaginase"/>
    <property type="match status" value="1"/>
</dbReference>
<dbReference type="PIRSF" id="PIRSF500176">
    <property type="entry name" value="L_ASNase"/>
    <property type="match status" value="1"/>
</dbReference>
<dbReference type="EMBL" id="GECU01036486">
    <property type="protein sequence ID" value="JAS71220.1"/>
    <property type="molecule type" value="Transcribed_RNA"/>
</dbReference>
<dbReference type="PANTHER" id="PTHR11707:SF28">
    <property type="entry name" value="60 KDA LYSOPHOSPHOLIPASE"/>
    <property type="match status" value="1"/>
</dbReference>
<dbReference type="PIRSF" id="PIRSF001220">
    <property type="entry name" value="L-ASNase_gatD"/>
    <property type="match status" value="1"/>
</dbReference>
<dbReference type="PRINTS" id="PR00139">
    <property type="entry name" value="ASNGLNASE"/>
</dbReference>
<dbReference type="InterPro" id="IPR006034">
    <property type="entry name" value="Asparaginase/glutaminase-like"/>
</dbReference>
<dbReference type="PROSITE" id="PS51732">
    <property type="entry name" value="ASN_GLN_ASE_3"/>
    <property type="match status" value="1"/>
</dbReference>
<dbReference type="AlphaFoldDB" id="A0A1B6H984"/>
<evidence type="ECO:0000259" key="2">
    <source>
        <dbReference type="Pfam" id="PF00710"/>
    </source>
</evidence>
<dbReference type="InterPro" id="IPR027474">
    <property type="entry name" value="L-asparaginase_N"/>
</dbReference>
<dbReference type="SUPFAM" id="SSF53774">
    <property type="entry name" value="Glutaminase/Asparaginase"/>
    <property type="match status" value="1"/>
</dbReference>
<dbReference type="GO" id="GO:0004067">
    <property type="term" value="F:asparaginase activity"/>
    <property type="evidence" value="ECO:0007669"/>
    <property type="project" value="UniProtKB-UniRule"/>
</dbReference>
<organism evidence="3">
    <name type="scientific">Homalodisca liturata</name>
    <dbReference type="NCBI Taxonomy" id="320908"/>
    <lineage>
        <taxon>Eukaryota</taxon>
        <taxon>Metazoa</taxon>
        <taxon>Ecdysozoa</taxon>
        <taxon>Arthropoda</taxon>
        <taxon>Hexapoda</taxon>
        <taxon>Insecta</taxon>
        <taxon>Pterygota</taxon>
        <taxon>Neoptera</taxon>
        <taxon>Paraneoptera</taxon>
        <taxon>Hemiptera</taxon>
        <taxon>Auchenorrhyncha</taxon>
        <taxon>Membracoidea</taxon>
        <taxon>Cicadellidae</taxon>
        <taxon>Cicadellinae</taxon>
        <taxon>Proconiini</taxon>
        <taxon>Homalodisca</taxon>
    </lineage>
</organism>
<feature type="domain" description="L-asparaginase N-terminal" evidence="2">
    <location>
        <begin position="20"/>
        <end position="212"/>
    </location>
</feature>
<feature type="active site" evidence="1">
    <location>
        <position position="124"/>
    </location>
</feature>